<dbReference type="VEuPathDB" id="FungiDB:RhiirA1_461585"/>
<gene>
    <name evidence="1" type="ORF">RhiirA1_461585</name>
</gene>
<evidence type="ECO:0000313" key="2">
    <source>
        <dbReference type="Proteomes" id="UP000232688"/>
    </source>
</evidence>
<dbReference type="AlphaFoldDB" id="A0A2N0RP22"/>
<comment type="caution">
    <text evidence="1">The sequence shown here is derived from an EMBL/GenBank/DDBJ whole genome shotgun (WGS) entry which is preliminary data.</text>
</comment>
<protein>
    <submittedName>
        <fullName evidence="1">Uncharacterized protein</fullName>
    </submittedName>
</protein>
<reference evidence="1 2" key="1">
    <citation type="submission" date="2017-10" db="EMBL/GenBank/DDBJ databases">
        <title>Extensive intraspecific genome diversity in a model arbuscular mycorrhizal fungus.</title>
        <authorList>
            <person name="Chen E.C.H."/>
            <person name="Morin E."/>
            <person name="Baudet D."/>
            <person name="Noel J."/>
            <person name="Ndikumana S."/>
            <person name="Charron P."/>
            <person name="St-Onge C."/>
            <person name="Giorgi J."/>
            <person name="Grigoriev I.V."/>
            <person name="Roux C."/>
            <person name="Martin F.M."/>
            <person name="Corradi N."/>
        </authorList>
    </citation>
    <scope>NUCLEOTIDE SEQUENCE [LARGE SCALE GENOMIC DNA]</scope>
    <source>
        <strain evidence="1 2">A1</strain>
    </source>
</reference>
<dbReference type="Proteomes" id="UP000232688">
    <property type="component" value="Unassembled WGS sequence"/>
</dbReference>
<dbReference type="EMBL" id="LLXH01000579">
    <property type="protein sequence ID" value="PKC65035.1"/>
    <property type="molecule type" value="Genomic_DNA"/>
</dbReference>
<sequence length="58" mass="6505">MILAIVITTPFKLYLFLDLFGDFIEGSRRITPTTPQNSLGANQKVLDLSIPTRDSYTT</sequence>
<proteinExistence type="predicted"/>
<evidence type="ECO:0000313" key="1">
    <source>
        <dbReference type="EMBL" id="PKC65035.1"/>
    </source>
</evidence>
<accession>A0A2N0RP22</accession>
<name>A0A2N0RP22_9GLOM</name>
<reference evidence="1 2" key="2">
    <citation type="submission" date="2017-10" db="EMBL/GenBank/DDBJ databases">
        <title>Genome analyses suggest a sexual origin of heterokaryosis in a supposedly ancient asexual fungus.</title>
        <authorList>
            <person name="Corradi N."/>
            <person name="Sedzielewska K."/>
            <person name="Noel J."/>
            <person name="Charron P."/>
            <person name="Farinelli L."/>
            <person name="Marton T."/>
            <person name="Kruger M."/>
            <person name="Pelin A."/>
            <person name="Brachmann A."/>
            <person name="Corradi N."/>
        </authorList>
    </citation>
    <scope>NUCLEOTIDE SEQUENCE [LARGE SCALE GENOMIC DNA]</scope>
    <source>
        <strain evidence="1 2">A1</strain>
    </source>
</reference>
<organism evidence="1 2">
    <name type="scientific">Rhizophagus irregularis</name>
    <dbReference type="NCBI Taxonomy" id="588596"/>
    <lineage>
        <taxon>Eukaryota</taxon>
        <taxon>Fungi</taxon>
        <taxon>Fungi incertae sedis</taxon>
        <taxon>Mucoromycota</taxon>
        <taxon>Glomeromycotina</taxon>
        <taxon>Glomeromycetes</taxon>
        <taxon>Glomerales</taxon>
        <taxon>Glomeraceae</taxon>
        <taxon>Rhizophagus</taxon>
    </lineage>
</organism>